<protein>
    <recommendedName>
        <fullName evidence="5">F-box domain-containing protein</fullName>
    </recommendedName>
</protein>
<accession>M3K3P6</accession>
<keyword evidence="1" id="KW-0433">Leucine-rich repeat</keyword>
<evidence type="ECO:0000313" key="4">
    <source>
        <dbReference type="Proteomes" id="UP000011777"/>
    </source>
</evidence>
<dbReference type="InterPro" id="IPR001611">
    <property type="entry name" value="Leu-rich_rpt"/>
</dbReference>
<reference evidence="3 4" key="1">
    <citation type="submission" date="2013-02" db="EMBL/GenBank/DDBJ databases">
        <title>Genome sequence of Candida maltosa Xu316, a potential industrial strain for xylitol and ethanol production.</title>
        <authorList>
            <person name="Yu J."/>
            <person name="Wang Q."/>
            <person name="Geng X."/>
            <person name="Bao W."/>
            <person name="He P."/>
            <person name="Cai J."/>
        </authorList>
    </citation>
    <scope>NUCLEOTIDE SEQUENCE [LARGE SCALE GENOMIC DNA]</scope>
    <source>
        <strain evidence="4">Xu316</strain>
    </source>
</reference>
<keyword evidence="2" id="KW-0677">Repeat</keyword>
<evidence type="ECO:0000256" key="2">
    <source>
        <dbReference type="ARBA" id="ARBA00022737"/>
    </source>
</evidence>
<name>M3K3P6_CANMX</name>
<proteinExistence type="predicted"/>
<sequence>MSALQLSQFPLEILEIIIRDLPRSELYKLDGIDYLKDLVLRSIYSSVKITGELPLDSTWADQSISQHLKYPETNELTPEFYCFKSLTDFLDQNNLPMPRHINFFHPIELILVHYRDPNILQNCTIETSFRIFFDSERYNFLLRRSYLSKLIALPLKFRGAQYCEILDEMMDEWGYQFTRNLTSASFTMKFPLYDTFKNDRYKNLTTLKIASRFSHKMVKYIPRSVEKLSCNISCPQNELKELGFPYGLRSLKVSWHNYPEKCSLDFSYLGQLVDLESDVIKKDRIAFYNVSFPRSLKSVGSFGLDMELLKNQCPELTSIHCMTVRHAERKGNSFNFPEKSTHLRVEAGVLEHIEKCENDSSIKFPKNLQSLYVVGNPRVRGQEVEFDESRSLFSNKEENILQNLKSLTLFRVEMFMRFGQIPQSLSQLTIRSPSEKVGPSNDEFFDNLKNVTSLKVLKIHCPLGSSFEYELPPKLQCFVFFNPNLSKISLRSESLQILRLNEGKFNDVTPENVQIPGSLVELALYDCGITFFDDSFEFPKNLQILNLNGNKLEKIPKLPPNLKSFSSNYGAIKPDQSDFAELPTALEEFNLESNSDPDECSLIPDLSRLVNLKKLSLSSFMFKGFGIASVNLGNFPKSLTHLSMVYCQIQKFTGTFADFPKLEHLDLAGSILDDWLVSLPNEFLFGTAIRTVSLDGMDIDADTIRTLLFKLKKNPNFRSLIVDLMSIPEDMQHLFMDRSLVQVEYE</sequence>
<keyword evidence="4" id="KW-1185">Reference proteome</keyword>
<dbReference type="STRING" id="1245528.M3K3P6"/>
<dbReference type="Proteomes" id="UP000011777">
    <property type="component" value="Unassembled WGS sequence"/>
</dbReference>
<dbReference type="InterPro" id="IPR032675">
    <property type="entry name" value="LRR_dom_sf"/>
</dbReference>
<organism evidence="3 4">
    <name type="scientific">Candida maltosa (strain Xu316)</name>
    <name type="common">Yeast</name>
    <dbReference type="NCBI Taxonomy" id="1245528"/>
    <lineage>
        <taxon>Eukaryota</taxon>
        <taxon>Fungi</taxon>
        <taxon>Dikarya</taxon>
        <taxon>Ascomycota</taxon>
        <taxon>Saccharomycotina</taxon>
        <taxon>Pichiomycetes</taxon>
        <taxon>Debaryomycetaceae</taxon>
        <taxon>Candida/Lodderomyces clade</taxon>
        <taxon>Candida</taxon>
    </lineage>
</organism>
<dbReference type="PANTHER" id="PTHR48051">
    <property type="match status" value="1"/>
</dbReference>
<dbReference type="Gene3D" id="3.80.10.10">
    <property type="entry name" value="Ribonuclease Inhibitor"/>
    <property type="match status" value="1"/>
</dbReference>
<dbReference type="AlphaFoldDB" id="M3K3P6"/>
<dbReference type="eggNOG" id="ENOG502T68Y">
    <property type="taxonomic scope" value="Eukaryota"/>
</dbReference>
<gene>
    <name evidence="3" type="ORF">G210_5199</name>
</gene>
<evidence type="ECO:0000256" key="1">
    <source>
        <dbReference type="ARBA" id="ARBA00022614"/>
    </source>
</evidence>
<evidence type="ECO:0008006" key="5">
    <source>
        <dbReference type="Google" id="ProtNLM"/>
    </source>
</evidence>
<dbReference type="HOGENOM" id="CLU_021918_0_0_1"/>
<comment type="caution">
    <text evidence="3">The sequence shown here is derived from an EMBL/GenBank/DDBJ whole genome shotgun (WGS) entry which is preliminary data.</text>
</comment>
<dbReference type="OrthoDB" id="676979at2759"/>
<evidence type="ECO:0000313" key="3">
    <source>
        <dbReference type="EMBL" id="EMG49900.1"/>
    </source>
</evidence>
<dbReference type="GO" id="GO:0005737">
    <property type="term" value="C:cytoplasm"/>
    <property type="evidence" value="ECO:0007669"/>
    <property type="project" value="TreeGrafter"/>
</dbReference>
<dbReference type="InterPro" id="IPR050216">
    <property type="entry name" value="LRR_domain-containing"/>
</dbReference>
<dbReference type="SUPFAM" id="SSF52047">
    <property type="entry name" value="RNI-like"/>
    <property type="match status" value="1"/>
</dbReference>
<dbReference type="EMBL" id="AOGT01000454">
    <property type="protein sequence ID" value="EMG49900.1"/>
    <property type="molecule type" value="Genomic_DNA"/>
</dbReference>
<dbReference type="PANTHER" id="PTHR48051:SF46">
    <property type="entry name" value="LEUCINE RICH REPEAT-CONTAINING DOMAIN PROTEIN"/>
    <property type="match status" value="1"/>
</dbReference>
<dbReference type="PROSITE" id="PS51450">
    <property type="entry name" value="LRR"/>
    <property type="match status" value="1"/>
</dbReference>